<dbReference type="OrthoDB" id="9795634at2"/>
<gene>
    <name evidence="3" type="ORF">CBP36_14555</name>
</gene>
<dbReference type="GO" id="GO:0032259">
    <property type="term" value="P:methylation"/>
    <property type="evidence" value="ECO:0007669"/>
    <property type="project" value="UniProtKB-KW"/>
</dbReference>
<keyword evidence="4" id="KW-1185">Reference proteome</keyword>
<dbReference type="InterPro" id="IPR041698">
    <property type="entry name" value="Methyltransf_25"/>
</dbReference>
<dbReference type="InterPro" id="IPR050447">
    <property type="entry name" value="Erg6_SMT_methyltransf"/>
</dbReference>
<dbReference type="Proteomes" id="UP000194440">
    <property type="component" value="Chromosome"/>
</dbReference>
<protein>
    <submittedName>
        <fullName evidence="3">SAM-dependent methyltransferase</fullName>
    </submittedName>
</protein>
<keyword evidence="3" id="KW-0489">Methyltransferase</keyword>
<dbReference type="AlphaFoldDB" id="A0A240UEG4"/>
<dbReference type="SUPFAM" id="SSF53335">
    <property type="entry name" value="S-adenosyl-L-methionine-dependent methyltransferases"/>
    <property type="match status" value="1"/>
</dbReference>
<dbReference type="RefSeq" id="WP_086927919.1">
    <property type="nucleotide sequence ID" value="NZ_CP021366.1"/>
</dbReference>
<sequence length="265" mass="28697">MSNDPFAQLKVIQREGWSLFAPLEAVTTATAAELVRHARIRAGQFVLDVGCGTGVGALTAARAGAKVCALDLSPVLIQHGRQHAALAGVEIEFSEGDVEALPYLDSTFDVVISQFGHMFAPRPDVTIAEMLRALKPGGTIAFSTWPPEHYVGQMFALVGKFIPPPPGAAPPPQWGDPNIIRQRLGDAVTDIVFDRSVMLFPALSPQHYRKGIEETLGPVVKLVAALKDEPAKLAAFRSELDGFVAGYFENNVVRQHYLMTRATKK</sequence>
<organism evidence="3 4">
    <name type="scientific">Acidovorax carolinensis</name>
    <dbReference type="NCBI Taxonomy" id="553814"/>
    <lineage>
        <taxon>Bacteria</taxon>
        <taxon>Pseudomonadati</taxon>
        <taxon>Pseudomonadota</taxon>
        <taxon>Betaproteobacteria</taxon>
        <taxon>Burkholderiales</taxon>
        <taxon>Comamonadaceae</taxon>
        <taxon>Acidovorax</taxon>
    </lineage>
</organism>
<dbReference type="PANTHER" id="PTHR44068">
    <property type="entry name" value="ZGC:194242"/>
    <property type="match status" value="1"/>
</dbReference>
<name>A0A240UEG4_9BURK</name>
<keyword evidence="1" id="KW-0808">Transferase</keyword>
<dbReference type="CDD" id="cd02440">
    <property type="entry name" value="AdoMet_MTases"/>
    <property type="match status" value="1"/>
</dbReference>
<proteinExistence type="predicted"/>
<dbReference type="InterPro" id="IPR029063">
    <property type="entry name" value="SAM-dependent_MTases_sf"/>
</dbReference>
<dbReference type="Gene3D" id="3.40.50.150">
    <property type="entry name" value="Vaccinia Virus protein VP39"/>
    <property type="match status" value="1"/>
</dbReference>
<accession>A0A240UEG4</accession>
<dbReference type="KEGG" id="acip:CBP36_14555"/>
<dbReference type="PANTHER" id="PTHR44068:SF1">
    <property type="entry name" value="HYPOTHETICAL LOC100005854"/>
    <property type="match status" value="1"/>
</dbReference>
<evidence type="ECO:0000256" key="1">
    <source>
        <dbReference type="ARBA" id="ARBA00022679"/>
    </source>
</evidence>
<dbReference type="GO" id="GO:0003838">
    <property type="term" value="F:sterol 24-C-methyltransferase activity"/>
    <property type="evidence" value="ECO:0007669"/>
    <property type="project" value="TreeGrafter"/>
</dbReference>
<dbReference type="EMBL" id="CP021366">
    <property type="protein sequence ID" value="ART59887.1"/>
    <property type="molecule type" value="Genomic_DNA"/>
</dbReference>
<reference evidence="3" key="1">
    <citation type="submission" date="2017-05" db="EMBL/GenBank/DDBJ databases">
        <title>Polyphasic characterization of four soil-derived phenanthrene-degrading Acidovorax strains and proposal of Acidovorax phenanthrenivorans sp. nov.</title>
        <authorList>
            <person name="Singleton D."/>
            <person name="Lee J."/>
            <person name="Dickey A.N."/>
            <person name="Stroud A."/>
            <person name="Scholl E.H."/>
            <person name="Wright F.A."/>
            <person name="Aitken M.D."/>
        </authorList>
    </citation>
    <scope>NUCLEOTIDE SEQUENCE</scope>
    <source>
        <strain evidence="3">P4</strain>
    </source>
</reference>
<evidence type="ECO:0000313" key="3">
    <source>
        <dbReference type="EMBL" id="ART59887.1"/>
    </source>
</evidence>
<evidence type="ECO:0000259" key="2">
    <source>
        <dbReference type="Pfam" id="PF13649"/>
    </source>
</evidence>
<dbReference type="Pfam" id="PF13649">
    <property type="entry name" value="Methyltransf_25"/>
    <property type="match status" value="1"/>
</dbReference>
<dbReference type="GO" id="GO:0016126">
    <property type="term" value="P:sterol biosynthetic process"/>
    <property type="evidence" value="ECO:0007669"/>
    <property type="project" value="TreeGrafter"/>
</dbReference>
<feature type="domain" description="Methyltransferase" evidence="2">
    <location>
        <begin position="46"/>
        <end position="138"/>
    </location>
</feature>
<evidence type="ECO:0000313" key="4">
    <source>
        <dbReference type="Proteomes" id="UP000194440"/>
    </source>
</evidence>